<feature type="compositionally biased region" description="Basic and acidic residues" evidence="1">
    <location>
        <begin position="316"/>
        <end position="336"/>
    </location>
</feature>
<comment type="caution">
    <text evidence="3">The sequence shown here is derived from an EMBL/GenBank/DDBJ whole genome shotgun (WGS) entry which is preliminary data.</text>
</comment>
<dbReference type="PANTHER" id="PTHR34568">
    <property type="entry name" value="RRM DOMAIN-CONTAINING PROTEIN"/>
    <property type="match status" value="1"/>
</dbReference>
<organism evidence="3 4">
    <name type="scientific">Mikania micrantha</name>
    <name type="common">bitter vine</name>
    <dbReference type="NCBI Taxonomy" id="192012"/>
    <lineage>
        <taxon>Eukaryota</taxon>
        <taxon>Viridiplantae</taxon>
        <taxon>Streptophyta</taxon>
        <taxon>Embryophyta</taxon>
        <taxon>Tracheophyta</taxon>
        <taxon>Spermatophyta</taxon>
        <taxon>Magnoliopsida</taxon>
        <taxon>eudicotyledons</taxon>
        <taxon>Gunneridae</taxon>
        <taxon>Pentapetalae</taxon>
        <taxon>asterids</taxon>
        <taxon>campanulids</taxon>
        <taxon>Asterales</taxon>
        <taxon>Asteraceae</taxon>
        <taxon>Asteroideae</taxon>
        <taxon>Heliantheae alliance</taxon>
        <taxon>Eupatorieae</taxon>
        <taxon>Mikania</taxon>
    </lineage>
</organism>
<evidence type="ECO:0000259" key="2">
    <source>
        <dbReference type="Pfam" id="PF25896"/>
    </source>
</evidence>
<accession>A0A5N6PSA5</accession>
<sequence>MYAHQLVVECLPRLSCDCDELLGLNQDAVMWVMAQFPLAGCCCCSLGWRLLSFGSLELLGGCNWSETGSVGLGFDYSLASNSMRCDGVGVEERGCRRKDGHGVAAYSSNKGRWLLPAFLMPIVKGFRRFHSNTVLSRQVVSEISNVVSQSNVQQSERSSSVPVTSNRPIRKRVKRADRREMLESFVKKYRSLNLGKFPSPTSTQREIGGSYYSIKKMLQEIEYIEKGSTKENKKQITCDDALIPDTDRESSGSKEKSNDQITINQNFCEAPDLESGSNFDKKTNTRDSNIARDDAFNIATENDEKRKQNPSNDNFAFRDSESKVEKQNDGRRNITR</sequence>
<feature type="compositionally biased region" description="Basic and acidic residues" evidence="1">
    <location>
        <begin position="245"/>
        <end position="258"/>
    </location>
</feature>
<dbReference type="Pfam" id="PF25896">
    <property type="entry name" value="HTH_AT3G52170"/>
    <property type="match status" value="1"/>
</dbReference>
<dbReference type="EMBL" id="SZYD01000003">
    <property type="protein sequence ID" value="KAD6795769.1"/>
    <property type="molecule type" value="Genomic_DNA"/>
</dbReference>
<protein>
    <recommendedName>
        <fullName evidence="2">AT3G52170-like helix-turn-helix domain-containing protein</fullName>
    </recommendedName>
</protein>
<feature type="domain" description="AT3G52170-like helix-turn-helix" evidence="2">
    <location>
        <begin position="175"/>
        <end position="223"/>
    </location>
</feature>
<proteinExistence type="predicted"/>
<dbReference type="InterPro" id="IPR058941">
    <property type="entry name" value="HTH_AT3G52170-like"/>
</dbReference>
<evidence type="ECO:0000313" key="4">
    <source>
        <dbReference type="Proteomes" id="UP000326396"/>
    </source>
</evidence>
<feature type="compositionally biased region" description="Basic and acidic residues" evidence="1">
    <location>
        <begin position="279"/>
        <end position="295"/>
    </location>
</feature>
<feature type="region of interest" description="Disordered" evidence="1">
    <location>
        <begin position="229"/>
        <end position="336"/>
    </location>
</feature>
<keyword evidence="4" id="KW-1185">Reference proteome</keyword>
<dbReference type="Proteomes" id="UP000326396">
    <property type="component" value="Linkage Group LG11"/>
</dbReference>
<dbReference type="PANTHER" id="PTHR34568:SF4">
    <property type="entry name" value="OS02G0638000 PROTEIN"/>
    <property type="match status" value="1"/>
</dbReference>
<name>A0A5N6PSA5_9ASTR</name>
<evidence type="ECO:0000313" key="3">
    <source>
        <dbReference type="EMBL" id="KAD6795769.1"/>
    </source>
</evidence>
<dbReference type="AlphaFoldDB" id="A0A5N6PSA5"/>
<gene>
    <name evidence="3" type="ORF">E3N88_06665</name>
</gene>
<dbReference type="InterPro" id="IPR058942">
    <property type="entry name" value="AT3G52170-like"/>
</dbReference>
<reference evidence="3 4" key="1">
    <citation type="submission" date="2019-05" db="EMBL/GenBank/DDBJ databases">
        <title>Mikania micrantha, genome provides insights into the molecular mechanism of rapid growth.</title>
        <authorList>
            <person name="Liu B."/>
        </authorList>
    </citation>
    <scope>NUCLEOTIDE SEQUENCE [LARGE SCALE GENOMIC DNA]</scope>
    <source>
        <strain evidence="3">NLD-2019</strain>
        <tissue evidence="3">Leaf</tissue>
    </source>
</reference>
<dbReference type="OrthoDB" id="1930826at2759"/>
<evidence type="ECO:0000256" key="1">
    <source>
        <dbReference type="SAM" id="MobiDB-lite"/>
    </source>
</evidence>